<proteinExistence type="inferred from homology"/>
<dbReference type="FunFam" id="3.40.850.10:FF:000095">
    <property type="entry name" value="Kinesin-like protein"/>
    <property type="match status" value="1"/>
</dbReference>
<evidence type="ECO:0000256" key="7">
    <source>
        <dbReference type="ARBA" id="ARBA00023054"/>
    </source>
</evidence>
<evidence type="ECO:0000256" key="12">
    <source>
        <dbReference type="SAM" id="MobiDB-lite"/>
    </source>
</evidence>
<keyword evidence="3" id="KW-0597">Phosphoprotein</keyword>
<evidence type="ECO:0000256" key="1">
    <source>
        <dbReference type="ARBA" id="ARBA00004186"/>
    </source>
</evidence>
<dbReference type="InterPro" id="IPR019821">
    <property type="entry name" value="Kinesin_motor_CS"/>
</dbReference>
<dbReference type="PROSITE" id="PS00411">
    <property type="entry name" value="KINESIN_MOTOR_1"/>
    <property type="match status" value="1"/>
</dbReference>
<dbReference type="OrthoDB" id="2403182at2759"/>
<dbReference type="GO" id="GO:0005634">
    <property type="term" value="C:nucleus"/>
    <property type="evidence" value="ECO:0007669"/>
    <property type="project" value="TreeGrafter"/>
</dbReference>
<protein>
    <recommendedName>
        <fullName evidence="11">Kinesin-like protein</fullName>
    </recommendedName>
</protein>
<evidence type="ECO:0000256" key="11">
    <source>
        <dbReference type="RuleBase" id="RU000394"/>
    </source>
</evidence>
<dbReference type="GO" id="GO:0008017">
    <property type="term" value="F:microtubule binding"/>
    <property type="evidence" value="ECO:0007669"/>
    <property type="project" value="InterPro"/>
</dbReference>
<comment type="similarity">
    <text evidence="10 11">Belongs to the TRAFAC class myosin-kinesin ATPase superfamily. Kinesin family.</text>
</comment>
<dbReference type="EMBL" id="JAERUA010000002">
    <property type="protein sequence ID" value="KAI1902583.1"/>
    <property type="molecule type" value="Genomic_DNA"/>
</dbReference>
<dbReference type="InterPro" id="IPR036961">
    <property type="entry name" value="Kinesin_motor_dom_sf"/>
</dbReference>
<keyword evidence="15" id="KW-1185">Reference proteome</keyword>
<organism evidence="14 15">
    <name type="scientific">Albula goreensis</name>
    <dbReference type="NCBI Taxonomy" id="1534307"/>
    <lineage>
        <taxon>Eukaryota</taxon>
        <taxon>Metazoa</taxon>
        <taxon>Chordata</taxon>
        <taxon>Craniata</taxon>
        <taxon>Vertebrata</taxon>
        <taxon>Euteleostomi</taxon>
        <taxon>Actinopterygii</taxon>
        <taxon>Neopterygii</taxon>
        <taxon>Teleostei</taxon>
        <taxon>Albuliformes</taxon>
        <taxon>Albulidae</taxon>
        <taxon>Albula</taxon>
    </lineage>
</organism>
<evidence type="ECO:0000256" key="2">
    <source>
        <dbReference type="ARBA" id="ARBA00022490"/>
    </source>
</evidence>
<keyword evidence="6 10" id="KW-0067">ATP-binding</keyword>
<dbReference type="GO" id="GO:0008574">
    <property type="term" value="F:plus-end-directed microtubule motor activity"/>
    <property type="evidence" value="ECO:0007669"/>
    <property type="project" value="TreeGrafter"/>
</dbReference>
<accession>A0A8T3DZX8</accession>
<dbReference type="PRINTS" id="PR00380">
    <property type="entry name" value="KINESINHEAVY"/>
</dbReference>
<dbReference type="GO" id="GO:0005876">
    <property type="term" value="C:spindle microtubule"/>
    <property type="evidence" value="ECO:0007669"/>
    <property type="project" value="TreeGrafter"/>
</dbReference>
<evidence type="ECO:0000259" key="13">
    <source>
        <dbReference type="PROSITE" id="PS50067"/>
    </source>
</evidence>
<evidence type="ECO:0000256" key="3">
    <source>
        <dbReference type="ARBA" id="ARBA00022553"/>
    </source>
</evidence>
<dbReference type="Gene3D" id="3.40.850.10">
    <property type="entry name" value="Kinesin motor domain"/>
    <property type="match status" value="1"/>
</dbReference>
<dbReference type="Pfam" id="PF00225">
    <property type="entry name" value="Kinesin"/>
    <property type="match status" value="1"/>
</dbReference>
<evidence type="ECO:0000313" key="15">
    <source>
        <dbReference type="Proteomes" id="UP000829720"/>
    </source>
</evidence>
<evidence type="ECO:0000256" key="5">
    <source>
        <dbReference type="ARBA" id="ARBA00022741"/>
    </source>
</evidence>
<dbReference type="GO" id="GO:0051231">
    <property type="term" value="P:spindle elongation"/>
    <property type="evidence" value="ECO:0007669"/>
    <property type="project" value="TreeGrafter"/>
</dbReference>
<dbReference type="GO" id="GO:0090307">
    <property type="term" value="P:mitotic spindle assembly"/>
    <property type="evidence" value="ECO:0007669"/>
    <property type="project" value="TreeGrafter"/>
</dbReference>
<keyword evidence="7" id="KW-0175">Coiled coil</keyword>
<dbReference type="GO" id="GO:0007018">
    <property type="term" value="P:microtubule-based movement"/>
    <property type="evidence" value="ECO:0007669"/>
    <property type="project" value="InterPro"/>
</dbReference>
<dbReference type="InterPro" id="IPR027417">
    <property type="entry name" value="P-loop_NTPase"/>
</dbReference>
<dbReference type="GO" id="GO:0005524">
    <property type="term" value="F:ATP binding"/>
    <property type="evidence" value="ECO:0007669"/>
    <property type="project" value="UniProtKB-UniRule"/>
</dbReference>
<feature type="region of interest" description="Disordered" evidence="12">
    <location>
        <begin position="849"/>
        <end position="930"/>
    </location>
</feature>
<name>A0A8T3DZX8_9TELE</name>
<dbReference type="Proteomes" id="UP000829720">
    <property type="component" value="Unassembled WGS sequence"/>
</dbReference>
<feature type="binding site" evidence="10">
    <location>
        <begin position="176"/>
        <end position="183"/>
    </location>
    <ligand>
        <name>ATP</name>
        <dbReference type="ChEBI" id="CHEBI:30616"/>
    </ligand>
</feature>
<sequence>MALSLASPCGVLSDEEEGGAVVFESTAADLGGLMGSRLHGVAMPEVSLIAPGQELQTPQKEVKAGAGRRGSAEEEGGPEKVKVYLRIRPLTEGEKERGEQQGCVSIENDETLMLSAPKNSNNMKSAERGIAPNVHKFTFSQIFGPDTSQKEFFECTMKEMVRDVLRGENRLLYTYGVTNSGKTYTIQGTRSEAGLLPRALVSVFQKLQGRLYSALDLKPVLCQEVRWLNSSEVRAEEIRRESLLKEEENTTSQNSRPQGSTSMSCDSGIGGVSSTSYTANQLEDSDSVCLEADSLSHSGAEGLEEGVRFSIWVSFFEIYNEFLYDLLETPPNLQPCKRTTLRLCDDRHGNPYVRDLTWIQVRSAEEAWRVLKVGRRNQSFASTHLNHNSSRSHSIFSMRILHVHPENESGKGTRISELSVCDLAGSERCKDQRMGERMKEATNINTSLHMLGRCITALRNNQGGRSRPAQVVPFRDSKLTRVLQGFFSGRGRSCMVVNINPCASTYDETLQALKFSAIATQLVHGPSTKTRVAYILSLLREPARRSNESTLMEDEGEEEDSDEEEGDITMLDSEALLRAINILKGEVLRQRQEKEELEAQVREQVVSEMMEVITRMENDFSETLDTQRALVEERYESKIGNLQKSLKRYYSQEIEDRDDQIARLAAELKERGGSADTSVMAPPPDAVPNPEGLRRSRRLASSPPPPFPSPPPENWAKCERSWSSADPSYRRKRKVSGRVGKELKRYQGLVSLPAPSGTLTASVDRKLEEGQRSLRQLRTDLQHLGADLQSAERACCRNTSGERLRQALSSADDMLAKQDQSLVELQNSLLLVKMDLRKKTDSLAQLHALRPPVAPPTPGLCRKRGCEGAGPNAENQHPEKRPFYRSLFLGRTPSKNTPATPTLTPYSRILRSRQQSPPPSPSPLRRRVNY</sequence>
<dbReference type="GO" id="GO:0072686">
    <property type="term" value="C:mitotic spindle"/>
    <property type="evidence" value="ECO:0007669"/>
    <property type="project" value="TreeGrafter"/>
</dbReference>
<keyword evidence="8 10" id="KW-0505">Motor protein</keyword>
<dbReference type="PANTHER" id="PTHR47970">
    <property type="entry name" value="KINESIN-LIKE PROTEIN KIF11"/>
    <property type="match status" value="1"/>
</dbReference>
<dbReference type="PROSITE" id="PS50067">
    <property type="entry name" value="KINESIN_MOTOR_2"/>
    <property type="match status" value="1"/>
</dbReference>
<feature type="region of interest" description="Disordered" evidence="12">
    <location>
        <begin position="545"/>
        <end position="566"/>
    </location>
</feature>
<evidence type="ECO:0000313" key="14">
    <source>
        <dbReference type="EMBL" id="KAI1902583.1"/>
    </source>
</evidence>
<feature type="compositionally biased region" description="Polar residues" evidence="12">
    <location>
        <begin position="893"/>
        <end position="905"/>
    </location>
</feature>
<keyword evidence="4 11" id="KW-0493">Microtubule</keyword>
<feature type="domain" description="Kinesin motor" evidence="13">
    <location>
        <begin position="80"/>
        <end position="522"/>
    </location>
</feature>
<feature type="compositionally biased region" description="Polar residues" evidence="12">
    <location>
        <begin position="250"/>
        <end position="265"/>
    </location>
</feature>
<gene>
    <name evidence="14" type="ORF">AGOR_G00017380</name>
</gene>
<feature type="compositionally biased region" description="Pro residues" evidence="12">
    <location>
        <begin position="702"/>
        <end position="713"/>
    </location>
</feature>
<keyword evidence="9" id="KW-0206">Cytoskeleton</keyword>
<dbReference type="PANTHER" id="PTHR47970:SF29">
    <property type="entry name" value="KINESIN FAMILY MEMBER 20B"/>
    <property type="match status" value="1"/>
</dbReference>
<dbReference type="CDD" id="cd21787">
    <property type="entry name" value="RBD_KIF20A"/>
    <property type="match status" value="1"/>
</dbReference>
<feature type="region of interest" description="Disordered" evidence="12">
    <location>
        <begin position="244"/>
        <end position="266"/>
    </location>
</feature>
<evidence type="ECO:0000256" key="10">
    <source>
        <dbReference type="PROSITE-ProRule" id="PRU00283"/>
    </source>
</evidence>
<feature type="region of interest" description="Disordered" evidence="12">
    <location>
        <begin position="51"/>
        <end position="79"/>
    </location>
</feature>
<reference evidence="14" key="1">
    <citation type="submission" date="2021-01" db="EMBL/GenBank/DDBJ databases">
        <authorList>
            <person name="Zahm M."/>
            <person name="Roques C."/>
            <person name="Cabau C."/>
            <person name="Klopp C."/>
            <person name="Donnadieu C."/>
            <person name="Jouanno E."/>
            <person name="Lampietro C."/>
            <person name="Louis A."/>
            <person name="Herpin A."/>
            <person name="Echchiki A."/>
            <person name="Berthelot C."/>
            <person name="Parey E."/>
            <person name="Roest-Crollius H."/>
            <person name="Braasch I."/>
            <person name="Postlethwait J."/>
            <person name="Bobe J."/>
            <person name="Montfort J."/>
            <person name="Bouchez O."/>
            <person name="Begum T."/>
            <person name="Mejri S."/>
            <person name="Adams A."/>
            <person name="Chen W.-J."/>
            <person name="Guiguen Y."/>
        </authorList>
    </citation>
    <scope>NUCLEOTIDE SEQUENCE</scope>
    <source>
        <tissue evidence="14">Blood</tissue>
    </source>
</reference>
<evidence type="ECO:0000256" key="9">
    <source>
        <dbReference type="ARBA" id="ARBA00023212"/>
    </source>
</evidence>
<evidence type="ECO:0000256" key="6">
    <source>
        <dbReference type="ARBA" id="ARBA00022840"/>
    </source>
</evidence>
<dbReference type="InterPro" id="IPR001752">
    <property type="entry name" value="Kinesin_motor_dom"/>
</dbReference>
<dbReference type="SMART" id="SM00129">
    <property type="entry name" value="KISc"/>
    <property type="match status" value="1"/>
</dbReference>
<keyword evidence="5 10" id="KW-0547">Nucleotide-binding</keyword>
<dbReference type="InterPro" id="IPR047149">
    <property type="entry name" value="KIF11-like"/>
</dbReference>
<feature type="compositionally biased region" description="Acidic residues" evidence="12">
    <location>
        <begin position="551"/>
        <end position="566"/>
    </location>
</feature>
<keyword evidence="2" id="KW-0963">Cytoplasm</keyword>
<evidence type="ECO:0000256" key="4">
    <source>
        <dbReference type="ARBA" id="ARBA00022701"/>
    </source>
</evidence>
<comment type="subcellular location">
    <subcellularLocation>
        <location evidence="1">Cytoplasm</location>
        <location evidence="1">Cytoskeleton</location>
        <location evidence="1">Spindle</location>
    </subcellularLocation>
</comment>
<comment type="caution">
    <text evidence="14">The sequence shown here is derived from an EMBL/GenBank/DDBJ whole genome shotgun (WGS) entry which is preliminary data.</text>
</comment>
<dbReference type="AlphaFoldDB" id="A0A8T3DZX8"/>
<dbReference type="SUPFAM" id="SSF52540">
    <property type="entry name" value="P-loop containing nucleoside triphosphate hydrolases"/>
    <property type="match status" value="1"/>
</dbReference>
<evidence type="ECO:0000256" key="8">
    <source>
        <dbReference type="ARBA" id="ARBA00023175"/>
    </source>
</evidence>
<feature type="region of interest" description="Disordered" evidence="12">
    <location>
        <begin position="669"/>
        <end position="736"/>
    </location>
</feature>